<dbReference type="PROSITE" id="PS51257">
    <property type="entry name" value="PROKAR_LIPOPROTEIN"/>
    <property type="match status" value="1"/>
</dbReference>
<gene>
    <name evidence="2" type="ORF">H9862_05575</name>
</gene>
<evidence type="ECO:0000313" key="3">
    <source>
        <dbReference type="Proteomes" id="UP000823964"/>
    </source>
</evidence>
<organism evidence="2 3">
    <name type="scientific">Candidatus Akkermansia intestinigallinarum</name>
    <dbReference type="NCBI Taxonomy" id="2838431"/>
    <lineage>
        <taxon>Bacteria</taxon>
        <taxon>Pseudomonadati</taxon>
        <taxon>Verrucomicrobiota</taxon>
        <taxon>Verrucomicrobiia</taxon>
        <taxon>Verrucomicrobiales</taxon>
        <taxon>Akkermansiaceae</taxon>
        <taxon>Akkermansia</taxon>
    </lineage>
</organism>
<dbReference type="Gene3D" id="1.25.40.10">
    <property type="entry name" value="Tetratricopeptide repeat domain"/>
    <property type="match status" value="2"/>
</dbReference>
<reference evidence="2" key="1">
    <citation type="journal article" date="2021" name="PeerJ">
        <title>Extensive microbial diversity within the chicken gut microbiome revealed by metagenomics and culture.</title>
        <authorList>
            <person name="Gilroy R."/>
            <person name="Ravi A."/>
            <person name="Getino M."/>
            <person name="Pursley I."/>
            <person name="Horton D.L."/>
            <person name="Alikhan N.F."/>
            <person name="Baker D."/>
            <person name="Gharbi K."/>
            <person name="Hall N."/>
            <person name="Watson M."/>
            <person name="Adriaenssens E.M."/>
            <person name="Foster-Nyarko E."/>
            <person name="Jarju S."/>
            <person name="Secka A."/>
            <person name="Antonio M."/>
            <person name="Oren A."/>
            <person name="Chaudhuri R.R."/>
            <person name="La Ragione R."/>
            <person name="Hildebrand F."/>
            <person name="Pallen M.J."/>
        </authorList>
    </citation>
    <scope>NUCLEOTIDE SEQUENCE</scope>
    <source>
        <strain evidence="2">14975</strain>
    </source>
</reference>
<dbReference type="AlphaFoldDB" id="A0A9D1VBE2"/>
<reference evidence="2" key="2">
    <citation type="submission" date="2021-04" db="EMBL/GenBank/DDBJ databases">
        <authorList>
            <person name="Gilroy R."/>
        </authorList>
    </citation>
    <scope>NUCLEOTIDE SEQUENCE</scope>
    <source>
        <strain evidence="2">14975</strain>
    </source>
</reference>
<dbReference type="PANTHER" id="PTHR11102">
    <property type="entry name" value="SEL-1-LIKE PROTEIN"/>
    <property type="match status" value="1"/>
</dbReference>
<dbReference type="EMBL" id="DXFQ01000099">
    <property type="protein sequence ID" value="HIX20057.1"/>
    <property type="molecule type" value="Genomic_DNA"/>
</dbReference>
<name>A0A9D1VBE2_9BACT</name>
<dbReference type="Proteomes" id="UP000823964">
    <property type="component" value="Unassembled WGS sequence"/>
</dbReference>
<dbReference type="SUPFAM" id="SSF81901">
    <property type="entry name" value="HCP-like"/>
    <property type="match status" value="2"/>
</dbReference>
<evidence type="ECO:0000256" key="1">
    <source>
        <dbReference type="SAM" id="MobiDB-lite"/>
    </source>
</evidence>
<sequence>MKATRLMPPLLMPLLILTACHDQDGQASETPEAMYEHARALLMPAVSRETADVAGALEWMRKSAEAGYLRAQLDLGGLYMYGGKGIEKDAGEALAWFSRAVDQGFIEAETSIGDILYRGEGVARDVQGALAHWRRAAEAGVADAQFRLGDFLMQSEATLAEGRQWLTKAAESGFVDAQIQLGQLLLRSEETAAEGLAWLAKAADAGCAEARYRLGLALIHGGKAEDAPRGLELLTQAADDTAGNGLKDAARNLGFIYANGYAGVRRDLSEAARWYRLAAEKGDSRAQMVYGLMLINGEGVDVDFDRGVNYIRLAAGQDLPAAIRLLIGLLESSPQASDFSAEIEAWKARLSRLEGADSGEPAAAESVLRQKENAPKGMDASKMNAPKVAQNMAGMQAYLGE</sequence>
<feature type="region of interest" description="Disordered" evidence="1">
    <location>
        <begin position="361"/>
        <end position="386"/>
    </location>
</feature>
<dbReference type="InterPro" id="IPR006597">
    <property type="entry name" value="Sel1-like"/>
</dbReference>
<dbReference type="PANTHER" id="PTHR11102:SF160">
    <property type="entry name" value="ERAD-ASSOCIATED E3 UBIQUITIN-PROTEIN LIGASE COMPONENT HRD3"/>
    <property type="match status" value="1"/>
</dbReference>
<comment type="caution">
    <text evidence="2">The sequence shown here is derived from an EMBL/GenBank/DDBJ whole genome shotgun (WGS) entry which is preliminary data.</text>
</comment>
<evidence type="ECO:0000313" key="2">
    <source>
        <dbReference type="EMBL" id="HIX20057.1"/>
    </source>
</evidence>
<dbReference type="InterPro" id="IPR050767">
    <property type="entry name" value="Sel1_AlgK"/>
</dbReference>
<dbReference type="SMART" id="SM00671">
    <property type="entry name" value="SEL1"/>
    <property type="match status" value="8"/>
</dbReference>
<dbReference type="Pfam" id="PF08238">
    <property type="entry name" value="Sel1"/>
    <property type="match status" value="8"/>
</dbReference>
<protein>
    <submittedName>
        <fullName evidence="2">Sel1 repeat family protein</fullName>
    </submittedName>
</protein>
<dbReference type="InterPro" id="IPR011990">
    <property type="entry name" value="TPR-like_helical_dom_sf"/>
</dbReference>
<accession>A0A9D1VBE2</accession>
<proteinExistence type="predicted"/>